<name>A0A2X2F7Q2_PSELU</name>
<sequence>MPLPLTDRQQDLLAALLRRAPRAGYLALAVGDALDPVSALINDGPMLRDMVIALFERWSKDPAGMTPTLQEHLEIWRDYGALTSASYETLLEKIKLR</sequence>
<protein>
    <submittedName>
        <fullName evidence="1">Uncharacterized protein</fullName>
    </submittedName>
</protein>
<gene>
    <name evidence="1" type="ORF">NCTC11842_05767</name>
</gene>
<proteinExistence type="predicted"/>
<reference evidence="1 2" key="1">
    <citation type="submission" date="2018-06" db="EMBL/GenBank/DDBJ databases">
        <authorList>
            <consortium name="Pathogen Informatics"/>
            <person name="Doyle S."/>
        </authorList>
    </citation>
    <scope>NUCLEOTIDE SEQUENCE [LARGE SCALE GENOMIC DNA]</scope>
    <source>
        <strain evidence="1 2">NCTC11842</strain>
    </source>
</reference>
<dbReference type="RefSeq" id="WP_112298032.1">
    <property type="nucleotide sequence ID" value="NZ_CP069263.1"/>
</dbReference>
<dbReference type="Proteomes" id="UP000250443">
    <property type="component" value="Unassembled WGS sequence"/>
</dbReference>
<evidence type="ECO:0000313" key="1">
    <source>
        <dbReference type="EMBL" id="SPZ16729.1"/>
    </source>
</evidence>
<accession>A0A2X2F7Q2</accession>
<dbReference type="EMBL" id="UAUF01000016">
    <property type="protein sequence ID" value="SPZ16729.1"/>
    <property type="molecule type" value="Genomic_DNA"/>
</dbReference>
<dbReference type="AlphaFoldDB" id="A0A2X2F7Q2"/>
<organism evidence="1 2">
    <name type="scientific">Pseudomonas luteola</name>
    <dbReference type="NCBI Taxonomy" id="47886"/>
    <lineage>
        <taxon>Bacteria</taxon>
        <taxon>Pseudomonadati</taxon>
        <taxon>Pseudomonadota</taxon>
        <taxon>Gammaproteobacteria</taxon>
        <taxon>Pseudomonadales</taxon>
        <taxon>Pseudomonadaceae</taxon>
        <taxon>Pseudomonas</taxon>
    </lineage>
</organism>
<evidence type="ECO:0000313" key="2">
    <source>
        <dbReference type="Proteomes" id="UP000250443"/>
    </source>
</evidence>